<organism evidence="1 2">
    <name type="scientific">Phototrophicus methaneseepsis</name>
    <dbReference type="NCBI Taxonomy" id="2710758"/>
    <lineage>
        <taxon>Bacteria</taxon>
        <taxon>Bacillati</taxon>
        <taxon>Chloroflexota</taxon>
        <taxon>Candidatus Thermofontia</taxon>
        <taxon>Phototrophicales</taxon>
        <taxon>Phototrophicaceae</taxon>
        <taxon>Phototrophicus</taxon>
    </lineage>
</organism>
<dbReference type="AlphaFoldDB" id="A0A7S8EBV4"/>
<dbReference type="EMBL" id="CP062983">
    <property type="protein sequence ID" value="QPC84108.1"/>
    <property type="molecule type" value="Genomic_DNA"/>
</dbReference>
<evidence type="ECO:0000313" key="2">
    <source>
        <dbReference type="Proteomes" id="UP000594468"/>
    </source>
</evidence>
<dbReference type="InterPro" id="IPR052025">
    <property type="entry name" value="Xyloglucanase_GH74"/>
</dbReference>
<dbReference type="Pfam" id="PF02012">
    <property type="entry name" value="BNR"/>
    <property type="match status" value="2"/>
</dbReference>
<dbReference type="KEGG" id="pmet:G4Y79_06965"/>
<name>A0A7S8EBV4_9CHLR</name>
<dbReference type="InterPro" id="IPR015943">
    <property type="entry name" value="WD40/YVTN_repeat-like_dom_sf"/>
</dbReference>
<dbReference type="RefSeq" id="WP_195172172.1">
    <property type="nucleotide sequence ID" value="NZ_CP062983.1"/>
</dbReference>
<sequence>MARKLLLGTRKGLLTFREHQGTWACEREDFAGVAISHAMYDPRNGTLWACLDHGHWGIKIQRSKDMGQTWEEIIAPKYPDGATRPDDGEPANASYGWIIMPGGDDQPERVYMGTEPGGLFQSDDGGDSFHLVESLWNHPTRGHWMGGGRDHAGVCSILVDPRDSDHIHIGISVGGVYESKDGGKTWEARNKGLYADYLPDPYAAYGHDPHYMLASHSNPDVLWQQNHCGVFRSANAGQTWQNISQEGGPVYFGFALAVDEADANVAWVVPAVSAEYRLPVERSLCVARTDDGGQTWQDYRVGLPQSNCYDIAFRHALDKHGDTLAFGTTSGNVYISDDRGETWRSLEQNLSLVYSVKFIETDA</sequence>
<accession>A0A7S8EBV4</accession>
<dbReference type="PANTHER" id="PTHR43739:SF5">
    <property type="entry name" value="EXO-ALPHA-SIALIDASE"/>
    <property type="match status" value="1"/>
</dbReference>
<protein>
    <submittedName>
        <fullName evidence="1">Exo-alpha-sialidase</fullName>
    </submittedName>
</protein>
<evidence type="ECO:0000313" key="1">
    <source>
        <dbReference type="EMBL" id="QPC84108.1"/>
    </source>
</evidence>
<dbReference type="InterPro" id="IPR002860">
    <property type="entry name" value="BNR_rpt"/>
</dbReference>
<reference evidence="1 2" key="1">
    <citation type="submission" date="2020-02" db="EMBL/GenBank/DDBJ databases">
        <authorList>
            <person name="Zheng R.K."/>
            <person name="Sun C.M."/>
        </authorList>
    </citation>
    <scope>NUCLEOTIDE SEQUENCE [LARGE SCALE GENOMIC DNA]</scope>
    <source>
        <strain evidence="2">rifampicinis</strain>
    </source>
</reference>
<dbReference type="Gene3D" id="2.130.10.10">
    <property type="entry name" value="YVTN repeat-like/Quinoprotein amine dehydrogenase"/>
    <property type="match status" value="1"/>
</dbReference>
<dbReference type="GO" id="GO:0010411">
    <property type="term" value="P:xyloglucan metabolic process"/>
    <property type="evidence" value="ECO:0007669"/>
    <property type="project" value="TreeGrafter"/>
</dbReference>
<proteinExistence type="predicted"/>
<keyword evidence="2" id="KW-1185">Reference proteome</keyword>
<dbReference type="SUPFAM" id="SSF110296">
    <property type="entry name" value="Oligoxyloglucan reducing end-specific cellobiohydrolase"/>
    <property type="match status" value="1"/>
</dbReference>
<dbReference type="Proteomes" id="UP000594468">
    <property type="component" value="Chromosome"/>
</dbReference>
<dbReference type="PANTHER" id="PTHR43739">
    <property type="entry name" value="XYLOGLUCANASE (EUROFUNG)"/>
    <property type="match status" value="1"/>
</dbReference>
<dbReference type="CDD" id="cd15482">
    <property type="entry name" value="Sialidase_non-viral"/>
    <property type="match status" value="1"/>
</dbReference>
<gene>
    <name evidence="1" type="ORF">G4Y79_06965</name>
</gene>